<comment type="subcellular location">
    <subcellularLocation>
        <location evidence="1 5">Periplasm</location>
    </subcellularLocation>
</comment>
<evidence type="ECO:0000256" key="1">
    <source>
        <dbReference type="ARBA" id="ARBA00004418"/>
    </source>
</evidence>
<dbReference type="InterPro" id="IPR006059">
    <property type="entry name" value="SBP"/>
</dbReference>
<protein>
    <recommendedName>
        <fullName evidence="5">Putrescine-binding periplasmic protein</fullName>
    </recommendedName>
</protein>
<dbReference type="CDD" id="cd13659">
    <property type="entry name" value="PBP2_PotF"/>
    <property type="match status" value="1"/>
</dbReference>
<evidence type="ECO:0000313" key="8">
    <source>
        <dbReference type="Proteomes" id="UP000744555"/>
    </source>
</evidence>
<evidence type="ECO:0000256" key="2">
    <source>
        <dbReference type="ARBA" id="ARBA00022448"/>
    </source>
</evidence>
<dbReference type="EMBL" id="LZEU01000001">
    <property type="protein sequence ID" value="MBC9251220.1"/>
    <property type="molecule type" value="Genomic_DNA"/>
</dbReference>
<keyword evidence="4 5" id="KW-0574">Periplasm</keyword>
<evidence type="ECO:0000256" key="5">
    <source>
        <dbReference type="PIRNR" id="PIRNR019574"/>
    </source>
</evidence>
<keyword evidence="3 6" id="KW-0732">Signal</keyword>
<accession>A0ABR7S328</accession>
<evidence type="ECO:0000313" key="7">
    <source>
        <dbReference type="EMBL" id="MBC9251220.1"/>
    </source>
</evidence>
<gene>
    <name evidence="7" type="ORF">A9179_13125</name>
</gene>
<name>A0ABR7S328_AQUAC</name>
<keyword evidence="8" id="KW-1185">Reference proteome</keyword>
<dbReference type="PANTHER" id="PTHR30222:SF12">
    <property type="entry name" value="NORSPERMIDINE SENSOR"/>
    <property type="match status" value="1"/>
</dbReference>
<reference evidence="7 8" key="1">
    <citation type="submission" date="2016-06" db="EMBL/GenBank/DDBJ databases">
        <authorList>
            <person name="Ramos C."/>
            <person name="Pintado A."/>
            <person name="Crespo-Gomez J.I."/>
        </authorList>
    </citation>
    <scope>NUCLEOTIDE SEQUENCE [LARGE SCALE GENOMIC DNA]</scope>
    <source>
        <strain evidence="7 8">AVO110</strain>
    </source>
</reference>
<sequence>MRNVVAVVSRLLLAPASLVAVLAVPAHAETVADGANTLRLFNWADYIGENTLADFEKATGIKVIYDTFDSYETVQAKLLTGRSGYDLVMLNASLVPPMISAKVFQPLDKKQLPSLGNLDPEVVKNLQGYDPQLTFSAPYTWGSNGITYNVDKIKERMPDAPIGSLAMIFDPQVVSRFADCGVTLVDAPTEVIPLALQYLGRDPRSAAPDDLQAVQDLLLKVRPYIHKFDSVNYLTSLPNGDVCMAMTWSGDYATAQARAEEAGLNIKLAYFIPKEGSLIWFDNLYLPADAPHVANAHKFIEYLLQPQVMADVTNYIHYANSNAAATPLLNADVRDNQAIYPDAATRQRLFAQKTHSAKESRAITRVWNTIKTGM</sequence>
<feature type="signal peptide" evidence="6">
    <location>
        <begin position="1"/>
        <end position="28"/>
    </location>
</feature>
<dbReference type="PIRSF" id="PIRSF019574">
    <property type="entry name" value="Periplasmic_polyamine_BP"/>
    <property type="match status" value="1"/>
</dbReference>
<dbReference type="Pfam" id="PF13416">
    <property type="entry name" value="SBP_bac_8"/>
    <property type="match status" value="1"/>
</dbReference>
<organism evidence="7 8">
    <name type="scientific">Aquipseudomonas alcaligenes</name>
    <name type="common">Pseudomonas alcaligenes</name>
    <dbReference type="NCBI Taxonomy" id="43263"/>
    <lineage>
        <taxon>Bacteria</taxon>
        <taxon>Pseudomonadati</taxon>
        <taxon>Pseudomonadota</taxon>
        <taxon>Gammaproteobacteria</taxon>
        <taxon>Pseudomonadales</taxon>
        <taxon>Pseudomonadaceae</taxon>
        <taxon>Aquipseudomonas</taxon>
    </lineage>
</organism>
<dbReference type="InterPro" id="IPR001188">
    <property type="entry name" value="Sperm_putr-bd"/>
</dbReference>
<proteinExistence type="inferred from homology"/>
<keyword evidence="2 5" id="KW-0813">Transport</keyword>
<evidence type="ECO:0000256" key="3">
    <source>
        <dbReference type="ARBA" id="ARBA00022729"/>
    </source>
</evidence>
<feature type="chain" id="PRO_5045164562" description="Putrescine-binding periplasmic protein" evidence="6">
    <location>
        <begin position="29"/>
        <end position="374"/>
    </location>
</feature>
<dbReference type="RefSeq" id="WP_187806602.1">
    <property type="nucleotide sequence ID" value="NZ_LZEU01000001.1"/>
</dbReference>
<dbReference type="Gene3D" id="3.40.190.10">
    <property type="entry name" value="Periplasmic binding protein-like II"/>
    <property type="match status" value="2"/>
</dbReference>
<comment type="similarity">
    <text evidence="5">Belongs to the bacterial solute-binding protein PotD/PotF family.</text>
</comment>
<evidence type="ECO:0000256" key="4">
    <source>
        <dbReference type="ARBA" id="ARBA00022764"/>
    </source>
</evidence>
<dbReference type="SUPFAM" id="SSF53850">
    <property type="entry name" value="Periplasmic binding protein-like II"/>
    <property type="match status" value="1"/>
</dbReference>
<comment type="function">
    <text evidence="5">Required for the activity of the bacterial periplasmic transport system of putrescine.</text>
</comment>
<dbReference type="PANTHER" id="PTHR30222">
    <property type="entry name" value="SPERMIDINE/PUTRESCINE-BINDING PERIPLASMIC PROTEIN"/>
    <property type="match status" value="1"/>
</dbReference>
<comment type="caution">
    <text evidence="7">The sequence shown here is derived from an EMBL/GenBank/DDBJ whole genome shotgun (WGS) entry which is preliminary data.</text>
</comment>
<evidence type="ECO:0000256" key="6">
    <source>
        <dbReference type="SAM" id="SignalP"/>
    </source>
</evidence>
<dbReference type="Proteomes" id="UP000744555">
    <property type="component" value="Unassembled WGS sequence"/>
</dbReference>
<dbReference type="PRINTS" id="PR00909">
    <property type="entry name" value="SPERMDNBNDNG"/>
</dbReference>